<dbReference type="InterPro" id="IPR006949">
    <property type="entry name" value="Barrel_Baseplate_J-like"/>
</dbReference>
<evidence type="ECO:0000259" key="1">
    <source>
        <dbReference type="Pfam" id="PF04865"/>
    </source>
</evidence>
<accession>A0A485A8A8</accession>
<proteinExistence type="predicted"/>
<name>A0A485A8A8_RAOPL</name>
<feature type="domain" description="Ubiquitin-activating enzyme E1 FCCH" evidence="2">
    <location>
        <begin position="275"/>
        <end position="330"/>
    </location>
</feature>
<dbReference type="InterPro" id="IPR042302">
    <property type="entry name" value="E1_FCCH_sf"/>
</dbReference>
<feature type="domain" description="Baseplate protein J-like barrel" evidence="1">
    <location>
        <begin position="102"/>
        <end position="183"/>
    </location>
</feature>
<protein>
    <submittedName>
        <fullName evidence="3">Uncharacterized homolog of phage Mu protein gp47</fullName>
    </submittedName>
</protein>
<sequence length="336" mass="34790">MSDLPVSYTSAGPVPLTAEELRAQLVSQAIALSPGLTTELPGSLIEDVASTDVGALIVCDQARVDLINSVGPLKANLAMLELLAQQAGIPAQKKAGTTTVPIQFSGPAGFVIPQGFIVSDGTYTYSVSDATIISSSGVSSSVSCEGTETGTWAVPVNTVNQIISSLPSDVTITCTNPIAGTPGADPETNYQFRDRVWQAQMATVQGYPGFIRQYLTSLDNVQARLVSVIQDGDKWIVMCAGGDIYDIAGALYKSAGDISRLKGCSLNVTGITNANPGVVSTDLTHGYTDGQVIRITGVTGMTGINDVPLTVTVLTPHTFSIGIDTTSSGTWGAGVK</sequence>
<dbReference type="InterPro" id="IPR032418">
    <property type="entry name" value="E1_FCCH"/>
</dbReference>
<evidence type="ECO:0000313" key="4">
    <source>
        <dbReference type="Proteomes" id="UP000345637"/>
    </source>
</evidence>
<organism evidence="3 4">
    <name type="scientific">Raoultella planticola</name>
    <name type="common">Klebsiella planticola</name>
    <dbReference type="NCBI Taxonomy" id="575"/>
    <lineage>
        <taxon>Bacteria</taxon>
        <taxon>Pseudomonadati</taxon>
        <taxon>Pseudomonadota</taxon>
        <taxon>Gammaproteobacteria</taxon>
        <taxon>Enterobacterales</taxon>
        <taxon>Enterobacteriaceae</taxon>
        <taxon>Klebsiella/Raoultella group</taxon>
        <taxon>Raoultella</taxon>
    </lineage>
</organism>
<dbReference type="EMBL" id="CAADJE010000002">
    <property type="protein sequence ID" value="VFS56176.1"/>
    <property type="molecule type" value="Genomic_DNA"/>
</dbReference>
<dbReference type="Pfam" id="PF04865">
    <property type="entry name" value="Baseplate_J"/>
    <property type="match status" value="1"/>
</dbReference>
<evidence type="ECO:0000259" key="2">
    <source>
        <dbReference type="Pfam" id="PF16190"/>
    </source>
</evidence>
<dbReference type="Gene3D" id="2.40.30.180">
    <property type="entry name" value="Ubiquitin-activating enzyme E1, FCCH domain"/>
    <property type="match status" value="1"/>
</dbReference>
<dbReference type="Pfam" id="PF16190">
    <property type="entry name" value="E1_FCCH"/>
    <property type="match status" value="1"/>
</dbReference>
<gene>
    <name evidence="3" type="ORF">NCTC12998_00299</name>
</gene>
<dbReference type="AlphaFoldDB" id="A0A485A8A8"/>
<evidence type="ECO:0000313" key="3">
    <source>
        <dbReference type="EMBL" id="VFS56176.1"/>
    </source>
</evidence>
<dbReference type="Proteomes" id="UP000345637">
    <property type="component" value="Unassembled WGS sequence"/>
</dbReference>
<reference evidence="3 4" key="1">
    <citation type="submission" date="2019-03" db="EMBL/GenBank/DDBJ databases">
        <authorList>
            <consortium name="Pathogen Informatics"/>
        </authorList>
    </citation>
    <scope>NUCLEOTIDE SEQUENCE [LARGE SCALE GENOMIC DNA]</scope>
    <source>
        <strain evidence="3 4">NCTC12998</strain>
    </source>
</reference>